<feature type="region of interest" description="Disordered" evidence="2">
    <location>
        <begin position="1"/>
        <end position="153"/>
    </location>
</feature>
<dbReference type="AlphaFoldDB" id="A0A1J4JDG2"/>
<feature type="coiled-coil region" evidence="1">
    <location>
        <begin position="252"/>
        <end position="279"/>
    </location>
</feature>
<protein>
    <submittedName>
        <fullName evidence="3">Uncharacterized protein</fullName>
    </submittedName>
</protein>
<name>A0A1J4JDG2_9EUKA</name>
<feature type="compositionally biased region" description="Polar residues" evidence="2">
    <location>
        <begin position="8"/>
        <end position="23"/>
    </location>
</feature>
<keyword evidence="1" id="KW-0175">Coiled coil</keyword>
<feature type="compositionally biased region" description="Polar residues" evidence="2">
    <location>
        <begin position="46"/>
        <end position="63"/>
    </location>
</feature>
<sequence>MAEREGINTPQINDTSPTNSETRQTQDENDEKAENGITIVEDPSLIEQNSNQPSTETNTSSNDPKNDEITSNNNSINISQDNEENQGQSEEGENQNLIGGTMPPTETPNQDKNDNISNDIDTQDNLFNNNNSNTQMYSGDETSRSKSSKTSHKYLSSRPVAFFMQQADPKEVEASLESLMKHNTPPIEQLREPVMQLISHKKLDALIESDYDLAERYDKAAEILQKNGADVLFERAERIRKLTIDDRADTIVERLENVKQKYQDQIKNAKQERQKALCYAQDQHEKQNQEFRQKWQDPAFLSKFKKPSQELLQLRFIEKKLALSKYYDEAKEKKLLADKQQKIEEKKMQENIEEEMKKEFFKLKEEQYQELNKISVHYESMITSIGLQRDKEVQSIEYALRQMEIKKNTIPNKKLHSLPKDLCQINELDTDTSQTCKTSSRTAAKMSLFKNEKKGKLKVTPIAESVLSKLISAHPIVRPVSKFKIKSKPPSRIRRL</sequence>
<feature type="compositionally biased region" description="Polar residues" evidence="2">
    <location>
        <begin position="115"/>
        <end position="137"/>
    </location>
</feature>
<evidence type="ECO:0000256" key="2">
    <source>
        <dbReference type="SAM" id="MobiDB-lite"/>
    </source>
</evidence>
<accession>A0A1J4JDG2</accession>
<organism evidence="3 4">
    <name type="scientific">Tritrichomonas foetus</name>
    <dbReference type="NCBI Taxonomy" id="1144522"/>
    <lineage>
        <taxon>Eukaryota</taxon>
        <taxon>Metamonada</taxon>
        <taxon>Parabasalia</taxon>
        <taxon>Tritrichomonadida</taxon>
        <taxon>Tritrichomonadidae</taxon>
        <taxon>Tritrichomonas</taxon>
    </lineage>
</organism>
<dbReference type="GeneID" id="94845601"/>
<proteinExistence type="predicted"/>
<comment type="caution">
    <text evidence="3">The sequence shown here is derived from an EMBL/GenBank/DDBJ whole genome shotgun (WGS) entry which is preliminary data.</text>
</comment>
<feature type="compositionally biased region" description="Low complexity" evidence="2">
    <location>
        <begin position="69"/>
        <end position="89"/>
    </location>
</feature>
<dbReference type="Proteomes" id="UP000179807">
    <property type="component" value="Unassembled WGS sequence"/>
</dbReference>
<evidence type="ECO:0000256" key="1">
    <source>
        <dbReference type="SAM" id="Coils"/>
    </source>
</evidence>
<evidence type="ECO:0000313" key="3">
    <source>
        <dbReference type="EMBL" id="OHS97238.1"/>
    </source>
</evidence>
<dbReference type="RefSeq" id="XP_068350375.1">
    <property type="nucleotide sequence ID" value="XM_068510897.1"/>
</dbReference>
<dbReference type="VEuPathDB" id="TrichDB:TRFO_36556"/>
<dbReference type="EMBL" id="MLAK01001127">
    <property type="protein sequence ID" value="OHS97238.1"/>
    <property type="molecule type" value="Genomic_DNA"/>
</dbReference>
<gene>
    <name evidence="3" type="ORF">TRFO_36556</name>
</gene>
<keyword evidence="4" id="KW-1185">Reference proteome</keyword>
<evidence type="ECO:0000313" key="4">
    <source>
        <dbReference type="Proteomes" id="UP000179807"/>
    </source>
</evidence>
<dbReference type="PANTHER" id="PTHR47026">
    <property type="entry name" value="PIGMENTOSA GTPASE REGULATOR-LIKE PROTEIN, PUTATIVE-RELATED"/>
    <property type="match status" value="1"/>
</dbReference>
<reference evidence="3" key="1">
    <citation type="submission" date="2016-10" db="EMBL/GenBank/DDBJ databases">
        <authorList>
            <person name="Benchimol M."/>
            <person name="Almeida L.G."/>
            <person name="Vasconcelos A.T."/>
            <person name="Perreira-Neves A."/>
            <person name="Rosa I.A."/>
            <person name="Tasca T."/>
            <person name="Bogo M.R."/>
            <person name="de Souza W."/>
        </authorList>
    </citation>
    <scope>NUCLEOTIDE SEQUENCE [LARGE SCALE GENOMIC DNA]</scope>
    <source>
        <strain evidence="3">K</strain>
    </source>
</reference>
<dbReference type="PANTHER" id="PTHR47026:SF2">
    <property type="entry name" value="FLAGELLAR ASSOCIATED PROTEIN"/>
    <property type="match status" value="1"/>
</dbReference>